<accession>A0A936YU64</accession>
<gene>
    <name evidence="2" type="ORF">JJB09_11305</name>
</gene>
<keyword evidence="2" id="KW-0067">ATP-binding</keyword>
<dbReference type="GO" id="GO:0004386">
    <property type="term" value="F:helicase activity"/>
    <property type="evidence" value="ECO:0007669"/>
    <property type="project" value="UniProtKB-KW"/>
</dbReference>
<organism evidence="2 3">
    <name type="scientific">Rhizobium setariae</name>
    <dbReference type="NCBI Taxonomy" id="2801340"/>
    <lineage>
        <taxon>Bacteria</taxon>
        <taxon>Pseudomonadati</taxon>
        <taxon>Pseudomonadota</taxon>
        <taxon>Alphaproteobacteria</taxon>
        <taxon>Hyphomicrobiales</taxon>
        <taxon>Rhizobiaceae</taxon>
        <taxon>Rhizobium/Agrobacterium group</taxon>
        <taxon>Rhizobium</taxon>
    </lineage>
</organism>
<dbReference type="SUPFAM" id="SSF52540">
    <property type="entry name" value="P-loop containing nucleoside triphosphate hydrolases"/>
    <property type="match status" value="1"/>
</dbReference>
<dbReference type="Pfam" id="PF04851">
    <property type="entry name" value="ResIII"/>
    <property type="match status" value="1"/>
</dbReference>
<dbReference type="InterPro" id="IPR050742">
    <property type="entry name" value="Helicase_Restrict-Modif_Enz"/>
</dbReference>
<dbReference type="GO" id="GO:0005829">
    <property type="term" value="C:cytosol"/>
    <property type="evidence" value="ECO:0007669"/>
    <property type="project" value="TreeGrafter"/>
</dbReference>
<dbReference type="GO" id="GO:0003677">
    <property type="term" value="F:DNA binding"/>
    <property type="evidence" value="ECO:0007669"/>
    <property type="project" value="InterPro"/>
</dbReference>
<reference evidence="2" key="1">
    <citation type="submission" date="2021-01" db="EMBL/GenBank/DDBJ databases">
        <title>Rhizobium sp. strain KVB221 16S ribosomal RNA gene Genome sequencing and assembly.</title>
        <authorList>
            <person name="Kang M."/>
        </authorList>
    </citation>
    <scope>NUCLEOTIDE SEQUENCE</scope>
    <source>
        <strain evidence="2">KVB221</strain>
    </source>
</reference>
<dbReference type="EMBL" id="JAEQNC010000005">
    <property type="protein sequence ID" value="MBL0372615.1"/>
    <property type="molecule type" value="Genomic_DNA"/>
</dbReference>
<dbReference type="Gene3D" id="3.40.50.300">
    <property type="entry name" value="P-loop containing nucleotide triphosphate hydrolases"/>
    <property type="match status" value="1"/>
</dbReference>
<dbReference type="RefSeq" id="WP_201657645.1">
    <property type="nucleotide sequence ID" value="NZ_JAEQNC010000005.1"/>
</dbReference>
<dbReference type="GO" id="GO:0016787">
    <property type="term" value="F:hydrolase activity"/>
    <property type="evidence" value="ECO:0007669"/>
    <property type="project" value="InterPro"/>
</dbReference>
<dbReference type="InterPro" id="IPR006935">
    <property type="entry name" value="Helicase/UvrB_N"/>
</dbReference>
<comment type="caution">
    <text evidence="2">The sequence shown here is derived from an EMBL/GenBank/DDBJ whole genome shotgun (WGS) entry which is preliminary data.</text>
</comment>
<keyword evidence="2" id="KW-0547">Nucleotide-binding</keyword>
<name>A0A936YU64_9HYPH</name>
<evidence type="ECO:0000259" key="1">
    <source>
        <dbReference type="Pfam" id="PF04851"/>
    </source>
</evidence>
<dbReference type="AlphaFoldDB" id="A0A936YU64"/>
<sequence>MQLKTYQGQTLGTLRRFLEKARVEGPSAAYDGIVAEPEMAKRLKGFAGSYKALNGLDETPYVCLRLPTGGGKTVLAAHAVNIAKETWIERDFPLVLWLVPTTTIRKQTVDALKNPRHPYRAALDDAFAGRVRVFDIGNFTQLLPHDLRSNCCVVVATIQTLRVKDTEGRKVYSHHEMLEPHFTGVPDKMPGLETIEDGRGAGTIKFSFANLMHLHRPLMIVDEAHKAVTGLSREMQSRVNPTAIIEFTATPRTNSNILHSVSAQELKDEQMIKLPVMLSEHQTWQAAVTGAISKRSELAEDARRERDYIRPIVLFQAQNKDEEVTVAVLKQHLIDVEGIAAHRIAVATGDQRELDGINLFDPACEIDFIITVEALKEGWDCSFAYVFCSVANIHSTTDAEQLLGRVLRMPYAKQRSIPSLNRAYASLTSKSFSEAAYALKDRLVAMGFEEGEAEDNILPEQIALTEGLFGHARRPQPSVTVSLDADPAAVKELEAAAPSKVRITAGADGRAIVKITGFLSPAEKEKLIAALPETEVGGFSDRVSSYEAEHLHQASPAERGETFTVPALMTWVQGELELADTDILMEYHDWSLAGHSPKLEPKDFSVQETADTFEIDIDQQRLFVKHANQSAQLLLDIPVEGWSEQTLVLFLDRQVRDKFIGQGELVRWLTDLVNYLTGPRNIPLSALMQCKYPLARMVKDRIAYIRSKERKGVYQRSLFAPEAKPEISFDNGFVFANDMFAGVRTYRGSYRFSKHFTGWDQVAAFDGADEGEELNCAKLLDSLTEAKHWIRNVPRHPNAFWLPTASGKFYPDFVAELAGGRILVVEYKGAHLTDAADTDEKRAIGTLWEKASGGKGLFLMAEKQVDGKDVRGQLKSKLGAASD</sequence>
<dbReference type="PANTHER" id="PTHR47396:SF1">
    <property type="entry name" value="ATP-DEPENDENT HELICASE IRC3-RELATED"/>
    <property type="match status" value="1"/>
</dbReference>
<dbReference type="InterPro" id="IPR027417">
    <property type="entry name" value="P-loop_NTPase"/>
</dbReference>
<protein>
    <submittedName>
        <fullName evidence="2">DEAD/DEAH box helicase family protein</fullName>
    </submittedName>
</protein>
<evidence type="ECO:0000313" key="2">
    <source>
        <dbReference type="EMBL" id="MBL0372615.1"/>
    </source>
</evidence>
<dbReference type="Proteomes" id="UP000633219">
    <property type="component" value="Unassembled WGS sequence"/>
</dbReference>
<dbReference type="PANTHER" id="PTHR47396">
    <property type="entry name" value="TYPE I RESTRICTION ENZYME ECOKI R PROTEIN"/>
    <property type="match status" value="1"/>
</dbReference>
<evidence type="ECO:0000313" key="3">
    <source>
        <dbReference type="Proteomes" id="UP000633219"/>
    </source>
</evidence>
<keyword evidence="3" id="KW-1185">Reference proteome</keyword>
<feature type="domain" description="Helicase/UvrB N-terminal" evidence="1">
    <location>
        <begin position="57"/>
        <end position="252"/>
    </location>
</feature>
<proteinExistence type="predicted"/>
<dbReference type="GO" id="GO:0005524">
    <property type="term" value="F:ATP binding"/>
    <property type="evidence" value="ECO:0007669"/>
    <property type="project" value="InterPro"/>
</dbReference>
<keyword evidence="2" id="KW-0347">Helicase</keyword>
<keyword evidence="2" id="KW-0378">Hydrolase</keyword>